<evidence type="ECO:0000259" key="1">
    <source>
        <dbReference type="SMART" id="SM00306"/>
    </source>
</evidence>
<dbReference type="OrthoDB" id="4338343at2"/>
<gene>
    <name evidence="2" type="ORF">AQJ64_07295</name>
</gene>
<dbReference type="CDD" id="cd00081">
    <property type="entry name" value="Hint"/>
    <property type="match status" value="1"/>
</dbReference>
<feature type="domain" description="Hint" evidence="1">
    <location>
        <begin position="54"/>
        <end position="148"/>
    </location>
</feature>
<dbReference type="Pfam" id="PF15531">
    <property type="entry name" value="Ntox27"/>
    <property type="match status" value="1"/>
</dbReference>
<name>A0A101T7P1_9ACTN</name>
<accession>A0A101T7P1</accession>
<dbReference type="RefSeq" id="WP_055633647.1">
    <property type="nucleotide sequence ID" value="NZ_KQ948764.1"/>
</dbReference>
<evidence type="ECO:0000313" key="2">
    <source>
        <dbReference type="EMBL" id="KUN87083.1"/>
    </source>
</evidence>
<dbReference type="GO" id="GO:0016539">
    <property type="term" value="P:intein-mediated protein splicing"/>
    <property type="evidence" value="ECO:0007669"/>
    <property type="project" value="InterPro"/>
</dbReference>
<dbReference type="Proteomes" id="UP000052982">
    <property type="component" value="Unassembled WGS sequence"/>
</dbReference>
<protein>
    <recommendedName>
        <fullName evidence="1">Hint domain-containing protein</fullName>
    </recommendedName>
</protein>
<dbReference type="InterPro" id="IPR036844">
    <property type="entry name" value="Hint_dom_sf"/>
</dbReference>
<reference evidence="2 3" key="1">
    <citation type="submission" date="2015-10" db="EMBL/GenBank/DDBJ databases">
        <title>Draft genome sequence of Streptomyces griseoruber DSM 40281, type strain for the species Streptomyces griseoruber.</title>
        <authorList>
            <person name="Ruckert C."/>
            <person name="Winkler A."/>
            <person name="Kalinowski J."/>
            <person name="Kampfer P."/>
            <person name="Glaeser S."/>
        </authorList>
    </citation>
    <scope>NUCLEOTIDE SEQUENCE [LARGE SCALE GENOMIC DNA]</scope>
    <source>
        <strain evidence="2 3">DSM 40281</strain>
    </source>
</reference>
<dbReference type="InterPro" id="IPR003587">
    <property type="entry name" value="Hint_dom_N"/>
</dbReference>
<dbReference type="SMART" id="SM00306">
    <property type="entry name" value="HintN"/>
    <property type="match status" value="1"/>
</dbReference>
<dbReference type="STRING" id="1943.AQJ64_07295"/>
<sequence>MRGSVAFKAIKDAVTALDAALRTGIAIDAAWKALRTAGLTEAAIEGITAKLLLTKCFPAGTKVATQNGPKSIEDIKVGDRVWSQDQVTGKKSLRPVLRLFHRTVDSLVRISTADGQVEATDSHRFWVRNRGWVEAGELRAGDTFEARDGGSTQVLGTSVVKGSVDVFDFEVARNHTYSVYTGSTPILVHNDCLKGIVDNLVKDGDHIVLGINPYSDTLARETLGGVGGLSGPGARTFNLKILGEPAPNGDGRPIRMAGVEKALDNKSVKLSISLDGVPGAKTAAEALDKLVERGRPLLGGNWQAVAQVGSDNGTAWEVATLRLKVVRGVRDFDAIDWYFTKPGDKAPSLVKDMPKPDWAQ</sequence>
<proteinExistence type="predicted"/>
<keyword evidence="3" id="KW-1185">Reference proteome</keyword>
<evidence type="ECO:0000313" key="3">
    <source>
        <dbReference type="Proteomes" id="UP000052982"/>
    </source>
</evidence>
<dbReference type="EMBL" id="LMWW01000008">
    <property type="protein sequence ID" value="KUN87083.1"/>
    <property type="molecule type" value="Genomic_DNA"/>
</dbReference>
<dbReference type="SUPFAM" id="SSF51294">
    <property type="entry name" value="Hedgehog/intein (Hint) domain"/>
    <property type="match status" value="1"/>
</dbReference>
<organism evidence="2 3">
    <name type="scientific">Streptomyces griseoruber</name>
    <dbReference type="NCBI Taxonomy" id="1943"/>
    <lineage>
        <taxon>Bacteria</taxon>
        <taxon>Bacillati</taxon>
        <taxon>Actinomycetota</taxon>
        <taxon>Actinomycetes</taxon>
        <taxon>Kitasatosporales</taxon>
        <taxon>Streptomycetaceae</taxon>
        <taxon>Streptomyces</taxon>
    </lineage>
</organism>
<dbReference type="Gene3D" id="2.170.16.10">
    <property type="entry name" value="Hedgehog/Intein (Hint) domain"/>
    <property type="match status" value="1"/>
</dbReference>
<dbReference type="AlphaFoldDB" id="A0A101T7P1"/>
<dbReference type="InterPro" id="IPR029112">
    <property type="entry name" value="Ntox27"/>
</dbReference>
<dbReference type="Pfam" id="PF07591">
    <property type="entry name" value="PT-HINT"/>
    <property type="match status" value="1"/>
</dbReference>
<comment type="caution">
    <text evidence="2">The sequence shown here is derived from an EMBL/GenBank/DDBJ whole genome shotgun (WGS) entry which is preliminary data.</text>
</comment>
<dbReference type="PROSITE" id="PS50817">
    <property type="entry name" value="INTEIN_N_TER"/>
    <property type="match status" value="1"/>
</dbReference>
<dbReference type="InterPro" id="IPR006141">
    <property type="entry name" value="Intein_N"/>
</dbReference>